<accession>H2XV73</accession>
<reference evidence="1" key="2">
    <citation type="submission" date="2025-08" db="UniProtKB">
        <authorList>
            <consortium name="Ensembl"/>
        </authorList>
    </citation>
    <scope>IDENTIFICATION</scope>
</reference>
<reference evidence="1" key="3">
    <citation type="submission" date="2025-09" db="UniProtKB">
        <authorList>
            <consortium name="Ensembl"/>
        </authorList>
    </citation>
    <scope>IDENTIFICATION</scope>
</reference>
<dbReference type="Proteomes" id="UP000008144">
    <property type="component" value="Unassembled WGS sequence"/>
</dbReference>
<organism evidence="1 2">
    <name type="scientific">Ciona intestinalis</name>
    <name type="common">Transparent sea squirt</name>
    <name type="synonym">Ascidia intestinalis</name>
    <dbReference type="NCBI Taxonomy" id="7719"/>
    <lineage>
        <taxon>Eukaryota</taxon>
        <taxon>Metazoa</taxon>
        <taxon>Chordata</taxon>
        <taxon>Tunicata</taxon>
        <taxon>Ascidiacea</taxon>
        <taxon>Phlebobranchia</taxon>
        <taxon>Cionidae</taxon>
        <taxon>Ciona</taxon>
    </lineage>
</organism>
<dbReference type="AlphaFoldDB" id="H2XV73"/>
<dbReference type="HOGENOM" id="CLU_2242541_0_0_1"/>
<dbReference type="InParanoid" id="H2XV73"/>
<evidence type="ECO:0000313" key="1">
    <source>
        <dbReference type="Ensembl" id="ENSCINP00000033557.1"/>
    </source>
</evidence>
<sequence length="105" mass="11902">VWTTNSSLEAATNHFSGIYKYLLEFLTNAKKQFLLCLVNKFCVIGNSIEFGPQTLVLEAATNHFSRIYKYLIEFLTNAKKQFLLCLVNKFCNIGNSIKLGSQTLV</sequence>
<reference evidence="2" key="1">
    <citation type="journal article" date="2002" name="Science">
        <title>The draft genome of Ciona intestinalis: insights into chordate and vertebrate origins.</title>
        <authorList>
            <person name="Dehal P."/>
            <person name="Satou Y."/>
            <person name="Campbell R.K."/>
            <person name="Chapman J."/>
            <person name="Degnan B."/>
            <person name="De Tomaso A."/>
            <person name="Davidson B."/>
            <person name="Di Gregorio A."/>
            <person name="Gelpke M."/>
            <person name="Goodstein D.M."/>
            <person name="Harafuji N."/>
            <person name="Hastings K.E."/>
            <person name="Ho I."/>
            <person name="Hotta K."/>
            <person name="Huang W."/>
            <person name="Kawashima T."/>
            <person name="Lemaire P."/>
            <person name="Martinez D."/>
            <person name="Meinertzhagen I.A."/>
            <person name="Necula S."/>
            <person name="Nonaka M."/>
            <person name="Putnam N."/>
            <person name="Rash S."/>
            <person name="Saiga H."/>
            <person name="Satake M."/>
            <person name="Terry A."/>
            <person name="Yamada L."/>
            <person name="Wang H.G."/>
            <person name="Awazu S."/>
            <person name="Azumi K."/>
            <person name="Boore J."/>
            <person name="Branno M."/>
            <person name="Chin-Bow S."/>
            <person name="DeSantis R."/>
            <person name="Doyle S."/>
            <person name="Francino P."/>
            <person name="Keys D.N."/>
            <person name="Haga S."/>
            <person name="Hayashi H."/>
            <person name="Hino K."/>
            <person name="Imai K.S."/>
            <person name="Inaba K."/>
            <person name="Kano S."/>
            <person name="Kobayashi K."/>
            <person name="Kobayashi M."/>
            <person name="Lee B.I."/>
            <person name="Makabe K.W."/>
            <person name="Manohar C."/>
            <person name="Matassi G."/>
            <person name="Medina M."/>
            <person name="Mochizuki Y."/>
            <person name="Mount S."/>
            <person name="Morishita T."/>
            <person name="Miura S."/>
            <person name="Nakayama A."/>
            <person name="Nishizaka S."/>
            <person name="Nomoto H."/>
            <person name="Ohta F."/>
            <person name="Oishi K."/>
            <person name="Rigoutsos I."/>
            <person name="Sano M."/>
            <person name="Sasaki A."/>
            <person name="Sasakura Y."/>
            <person name="Shoguchi E."/>
            <person name="Shin-i T."/>
            <person name="Spagnuolo A."/>
            <person name="Stainier D."/>
            <person name="Suzuki M.M."/>
            <person name="Tassy O."/>
            <person name="Takatori N."/>
            <person name="Tokuoka M."/>
            <person name="Yagi K."/>
            <person name="Yoshizaki F."/>
            <person name="Wada S."/>
            <person name="Zhang C."/>
            <person name="Hyatt P.D."/>
            <person name="Larimer F."/>
            <person name="Detter C."/>
            <person name="Doggett N."/>
            <person name="Glavina T."/>
            <person name="Hawkins T."/>
            <person name="Richardson P."/>
            <person name="Lucas S."/>
            <person name="Kohara Y."/>
            <person name="Levine M."/>
            <person name="Satoh N."/>
            <person name="Rokhsar D.S."/>
        </authorList>
    </citation>
    <scope>NUCLEOTIDE SEQUENCE [LARGE SCALE GENOMIC DNA]</scope>
</reference>
<evidence type="ECO:0000313" key="2">
    <source>
        <dbReference type="Proteomes" id="UP000008144"/>
    </source>
</evidence>
<dbReference type="Ensembl" id="ENSCINT00000035476.1">
    <property type="protein sequence ID" value="ENSCINP00000033557.1"/>
    <property type="gene ID" value="ENSCING00000023860.1"/>
</dbReference>
<keyword evidence="2" id="KW-1185">Reference proteome</keyword>
<name>H2XV73_CIOIN</name>
<protein>
    <submittedName>
        <fullName evidence="1">Uncharacterized protein</fullName>
    </submittedName>
</protein>
<proteinExistence type="predicted"/>